<keyword evidence="6 7" id="KW-0472">Membrane</keyword>
<evidence type="ECO:0000256" key="7">
    <source>
        <dbReference type="SAM" id="Phobius"/>
    </source>
</evidence>
<proteinExistence type="predicted"/>
<dbReference type="Proteomes" id="UP000003175">
    <property type="component" value="Unassembled WGS sequence"/>
</dbReference>
<evidence type="ECO:0000256" key="6">
    <source>
        <dbReference type="ARBA" id="ARBA00023136"/>
    </source>
</evidence>
<evidence type="ECO:0000256" key="2">
    <source>
        <dbReference type="ARBA" id="ARBA00004936"/>
    </source>
</evidence>
<dbReference type="InterPro" id="IPR050448">
    <property type="entry name" value="OpgB/LTA_synthase_biosynth"/>
</dbReference>
<evidence type="ECO:0000256" key="1">
    <source>
        <dbReference type="ARBA" id="ARBA00004651"/>
    </source>
</evidence>
<comment type="subcellular location">
    <subcellularLocation>
        <location evidence="1">Cell membrane</location>
        <topology evidence="1">Multi-pass membrane protein</topology>
    </subcellularLocation>
</comment>
<evidence type="ECO:0000259" key="8">
    <source>
        <dbReference type="Pfam" id="PF00884"/>
    </source>
</evidence>
<evidence type="ECO:0000313" key="10">
    <source>
        <dbReference type="Proteomes" id="UP000003175"/>
    </source>
</evidence>
<name>A0ABN0DS49_9FIRM</name>
<dbReference type="SUPFAM" id="SSF53649">
    <property type="entry name" value="Alkaline phosphatase-like"/>
    <property type="match status" value="1"/>
</dbReference>
<dbReference type="InterPro" id="IPR000917">
    <property type="entry name" value="Sulfatase_N"/>
</dbReference>
<feature type="domain" description="Sulfatase N-terminal" evidence="8">
    <location>
        <begin position="328"/>
        <end position="585"/>
    </location>
</feature>
<organism evidence="9 10">
    <name type="scientific">Selenomonas noxia F0398</name>
    <dbReference type="NCBI Taxonomy" id="702437"/>
    <lineage>
        <taxon>Bacteria</taxon>
        <taxon>Bacillati</taxon>
        <taxon>Bacillota</taxon>
        <taxon>Negativicutes</taxon>
        <taxon>Selenomonadales</taxon>
        <taxon>Selenomonadaceae</taxon>
        <taxon>Selenomonas</taxon>
    </lineage>
</organism>
<feature type="transmembrane region" description="Helical" evidence="7">
    <location>
        <begin position="147"/>
        <end position="169"/>
    </location>
</feature>
<sequence length="673" mass="76099">MFSNFFLGMQQDLKLVLLPPVICAVFRLIFILAYRPKKSPRGEWRKWLTCFRYAFWWGMDINAYAYLIPLLAVSVPGVFFPAYFAAGDTVRILLFLIYAAVLYTAFIAKMIFYAHFHDTFNQIIWLGRNADKRNFADIFFHQNHGAWLLLGYLPYLALCYAAGNALLSLPPLAYPIVTGGAGQYAVNTLVFIGAVLLFYWLRYGGTLRHRLKPEWDEVPLIVKEDAFLGKATVDDLIALKMVWKRPVNEMLQHSDEESRAILRTLLPPEHSVGCAPLEAFKRTAQGGGITPPRHIFFLLGESYGQVHFDAPYAGLNLMEAGVRFRAHPHTVCVDHFLSSGMISQPALVSLLLGIYDADLELNENVQFWNGTLPTSLPLQLKSLGYHTAFWYGGGLNWGSLAHFIPAVGFDKAYGGPDICPADAPRTWLGVYDHIFLAEAARRIRAEEEERSFHFLYTTSNHGPYLLPLEEYGFDAERLMGDAAHVLQKGSLKYRGLGCAWYADQALCRFIAEMREAFPDSLFVVTGDHVGGEYPLIPGMTDRSELLLRERLLTSFSMHHPELSKDRFAQTSIGGHMNILPTIFELIAPKGFSYYAVEKPLTEPIDHVVTPYAWLTREEIGRYQDRTAQALTDDAAGEPPLQFDTERFTAERDACCELTAYYARHPELLMVKKS</sequence>
<feature type="transmembrane region" description="Helical" evidence="7">
    <location>
        <begin position="181"/>
        <end position="201"/>
    </location>
</feature>
<comment type="pathway">
    <text evidence="2">Cell wall biogenesis; lipoteichoic acid biosynthesis.</text>
</comment>
<evidence type="ECO:0000256" key="5">
    <source>
        <dbReference type="ARBA" id="ARBA00022989"/>
    </source>
</evidence>
<keyword evidence="4 7" id="KW-0812">Transmembrane</keyword>
<feature type="transmembrane region" description="Helical" evidence="7">
    <location>
        <begin position="15"/>
        <end position="34"/>
    </location>
</feature>
<evidence type="ECO:0000256" key="4">
    <source>
        <dbReference type="ARBA" id="ARBA00022692"/>
    </source>
</evidence>
<feature type="transmembrane region" description="Helical" evidence="7">
    <location>
        <begin position="55"/>
        <end position="80"/>
    </location>
</feature>
<evidence type="ECO:0000313" key="9">
    <source>
        <dbReference type="EMBL" id="EHG25837.1"/>
    </source>
</evidence>
<dbReference type="EMBL" id="ADGH01000003">
    <property type="protein sequence ID" value="EHG25837.1"/>
    <property type="molecule type" value="Genomic_DNA"/>
</dbReference>
<dbReference type="RefSeq" id="WP_006695838.1">
    <property type="nucleotide sequence ID" value="NZ_JH376857.1"/>
</dbReference>
<evidence type="ECO:0000256" key="3">
    <source>
        <dbReference type="ARBA" id="ARBA00022475"/>
    </source>
</evidence>
<dbReference type="InterPro" id="IPR017850">
    <property type="entry name" value="Alkaline_phosphatase_core_sf"/>
</dbReference>
<dbReference type="PANTHER" id="PTHR47371">
    <property type="entry name" value="LIPOTEICHOIC ACID SYNTHASE"/>
    <property type="match status" value="1"/>
</dbReference>
<keyword evidence="3" id="KW-1003">Cell membrane</keyword>
<feature type="transmembrane region" description="Helical" evidence="7">
    <location>
        <begin position="92"/>
        <end position="112"/>
    </location>
</feature>
<gene>
    <name evidence="9" type="ORF">HMPREF9432_00338</name>
</gene>
<dbReference type="Pfam" id="PF00884">
    <property type="entry name" value="Sulfatase"/>
    <property type="match status" value="1"/>
</dbReference>
<protein>
    <recommendedName>
        <fullName evidence="8">Sulfatase N-terminal domain-containing protein</fullName>
    </recommendedName>
</protein>
<dbReference type="Gene3D" id="3.40.720.10">
    <property type="entry name" value="Alkaline Phosphatase, subunit A"/>
    <property type="match status" value="1"/>
</dbReference>
<keyword evidence="10" id="KW-1185">Reference proteome</keyword>
<reference evidence="9 10" key="1">
    <citation type="submission" date="2011-08" db="EMBL/GenBank/DDBJ databases">
        <title>The Genome Sequence of Selenomonas noxia F0398.</title>
        <authorList>
            <consortium name="The Broad Institute Genome Sequencing Platform"/>
            <person name="Earl A."/>
            <person name="Ward D."/>
            <person name="Feldgarden M."/>
            <person name="Gevers D."/>
            <person name="Izard J."/>
            <person name="Ganesan A."/>
            <person name="Blanton J.M."/>
            <person name="Baranova O.V."/>
            <person name="Tanner A.C."/>
            <person name="Dewhirst F.E."/>
            <person name="Young S.K."/>
            <person name="Zeng Q."/>
            <person name="Gargeya S."/>
            <person name="Fitzgerald M."/>
            <person name="Haas B."/>
            <person name="Abouelleil A."/>
            <person name="Alvarado L."/>
            <person name="Arachchi H.M."/>
            <person name="Berlin A."/>
            <person name="Brown A."/>
            <person name="Chapman S.B."/>
            <person name="Chen Z."/>
            <person name="Dunbar C."/>
            <person name="Freedman E."/>
            <person name="Gearin G."/>
            <person name="Gellesch M."/>
            <person name="Goldberg J."/>
            <person name="Griggs A."/>
            <person name="Gujja S."/>
            <person name="Heiman D."/>
            <person name="Howarth C."/>
            <person name="Larson L."/>
            <person name="Lui A."/>
            <person name="MacDonald P.J.P."/>
            <person name="Montmayeur A."/>
            <person name="Murphy C."/>
            <person name="Neiman D."/>
            <person name="Pearson M."/>
            <person name="Priest M."/>
            <person name="Roberts A."/>
            <person name="Saif S."/>
            <person name="Shea T."/>
            <person name="Shenoy N."/>
            <person name="Sisk P."/>
            <person name="Stolte C."/>
            <person name="Sykes S."/>
            <person name="Wortman J."/>
            <person name="Nusbaum C."/>
            <person name="Birren B."/>
        </authorList>
    </citation>
    <scope>NUCLEOTIDE SEQUENCE [LARGE SCALE GENOMIC DNA]</scope>
    <source>
        <strain evidence="9 10">F0398</strain>
    </source>
</reference>
<accession>A0ABN0DS49</accession>
<dbReference type="PANTHER" id="PTHR47371:SF3">
    <property type="entry name" value="PHOSPHOGLYCEROL TRANSFERASE I"/>
    <property type="match status" value="1"/>
</dbReference>
<comment type="caution">
    <text evidence="9">The sequence shown here is derived from an EMBL/GenBank/DDBJ whole genome shotgun (WGS) entry which is preliminary data.</text>
</comment>
<keyword evidence="5 7" id="KW-1133">Transmembrane helix</keyword>